<dbReference type="KEGG" id="hdi:HDIA_1906"/>
<dbReference type="Pfam" id="PF10098">
    <property type="entry name" value="DUF2336"/>
    <property type="match status" value="1"/>
</dbReference>
<name>A0A2C9D546_9HYPH</name>
<evidence type="ECO:0000313" key="3">
    <source>
        <dbReference type="Proteomes" id="UP000223606"/>
    </source>
</evidence>
<dbReference type="Proteomes" id="UP000223606">
    <property type="component" value="Chromosome 1"/>
</dbReference>
<evidence type="ECO:0008006" key="4">
    <source>
        <dbReference type="Google" id="ProtNLM"/>
    </source>
</evidence>
<reference evidence="3" key="1">
    <citation type="submission" date="2017-09" db="EMBL/GenBank/DDBJ databases">
        <title>Genome sequence of Nannocystis excedens DSM 71.</title>
        <authorList>
            <person name="Blom J."/>
        </authorList>
    </citation>
    <scope>NUCLEOTIDE SEQUENCE [LARGE SCALE GENOMIC DNA]</scope>
    <source>
        <strain evidence="3">type strain: E19</strain>
    </source>
</reference>
<protein>
    <recommendedName>
        <fullName evidence="4">DUF2336 domain-containing protein</fullName>
    </recommendedName>
</protein>
<evidence type="ECO:0000256" key="1">
    <source>
        <dbReference type="SAM" id="Coils"/>
    </source>
</evidence>
<gene>
    <name evidence="2" type="ORF">HDIA_1906</name>
</gene>
<keyword evidence="1" id="KW-0175">Coiled coil</keyword>
<dbReference type="PIRSF" id="PIRSF035865">
    <property type="entry name" value="UCP035865"/>
    <property type="match status" value="1"/>
</dbReference>
<dbReference type="InterPro" id="IPR019285">
    <property type="entry name" value="DUF2336"/>
</dbReference>
<organism evidence="2 3">
    <name type="scientific">Hartmannibacter diazotrophicus</name>
    <dbReference type="NCBI Taxonomy" id="1482074"/>
    <lineage>
        <taxon>Bacteria</taxon>
        <taxon>Pseudomonadati</taxon>
        <taxon>Pseudomonadota</taxon>
        <taxon>Alphaproteobacteria</taxon>
        <taxon>Hyphomicrobiales</taxon>
        <taxon>Pleomorphomonadaceae</taxon>
        <taxon>Hartmannibacter</taxon>
    </lineage>
</organism>
<dbReference type="InterPro" id="IPR014598">
    <property type="entry name" value="UCP035865"/>
</dbReference>
<dbReference type="EMBL" id="LT960614">
    <property type="protein sequence ID" value="SON55447.1"/>
    <property type="molecule type" value="Genomic_DNA"/>
</dbReference>
<dbReference type="AlphaFoldDB" id="A0A2C9D546"/>
<proteinExistence type="predicted"/>
<dbReference type="RefSeq" id="WP_157775453.1">
    <property type="nucleotide sequence ID" value="NZ_LT960614.1"/>
</dbReference>
<feature type="coiled-coil region" evidence="1">
    <location>
        <begin position="357"/>
        <end position="384"/>
    </location>
</feature>
<evidence type="ECO:0000313" key="2">
    <source>
        <dbReference type="EMBL" id="SON55447.1"/>
    </source>
</evidence>
<dbReference type="OrthoDB" id="9798569at2"/>
<sequence>MFRSTGVELSRRYLKWIAKARDGERAQSVSPLVRAYLNGHFSDAEREEIEAALTILLDDPCADVRRALAEALAMHLNAPRHLILALTQDDPDVSEPVYERSPLLLDGELIDAVALGPDLTQAAIARRPRVSAPVCAAICEVAPPSAVLMLLANEKAAITAGAYQRLVDRFAEHQDVRQAIYRRRDVPLSVRQTLIRLLADEVGVTARKRGGVPERKIREIVRDACDRATINLLASADEEDMATLVEHLRASGQLTASLLIRAMCFGHIRFFEAALTNLADLPAEKVFAILLERREANLAALFSKGELPERTHPAFIAALECWSEANFDEEPAGDLRFRRRMVERILARYQAGATSDLDDLLIMLRRLETEAAREAARLHAARMTRDDAAVAAIAAAVVDDEARPRTISVTPGVIASLPAPDVIAA</sequence>
<accession>A0A2C9D546</accession>
<keyword evidence="3" id="KW-1185">Reference proteome</keyword>